<evidence type="ECO:0000313" key="10">
    <source>
        <dbReference type="EMBL" id="MFC4304820.1"/>
    </source>
</evidence>
<dbReference type="PROSITE" id="PS51257">
    <property type="entry name" value="PROKAR_LIPOPROTEIN"/>
    <property type="match status" value="1"/>
</dbReference>
<evidence type="ECO:0000256" key="1">
    <source>
        <dbReference type="ARBA" id="ARBA00004635"/>
    </source>
</evidence>
<keyword evidence="11" id="KW-1185">Reference proteome</keyword>
<reference evidence="11" key="1">
    <citation type="journal article" date="2019" name="Int. J. Syst. Evol. Microbiol.">
        <title>The Global Catalogue of Microorganisms (GCM) 10K type strain sequencing project: providing services to taxonomists for standard genome sequencing and annotation.</title>
        <authorList>
            <consortium name="The Broad Institute Genomics Platform"/>
            <consortium name="The Broad Institute Genome Sequencing Center for Infectious Disease"/>
            <person name="Wu L."/>
            <person name="Ma J."/>
        </authorList>
    </citation>
    <scope>NUCLEOTIDE SEQUENCE [LARGE SCALE GENOMIC DNA]</scope>
    <source>
        <strain evidence="11">CGMCC 4.1641</strain>
    </source>
</reference>
<comment type="similarity">
    <text evidence="2">Belongs to the GerABKC lipoprotein family.</text>
</comment>
<dbReference type="InterPro" id="IPR038501">
    <property type="entry name" value="Spore_GerAC_C_sf"/>
</dbReference>
<evidence type="ECO:0000259" key="9">
    <source>
        <dbReference type="Pfam" id="PF25198"/>
    </source>
</evidence>
<evidence type="ECO:0000256" key="2">
    <source>
        <dbReference type="ARBA" id="ARBA00007886"/>
    </source>
</evidence>
<evidence type="ECO:0000256" key="7">
    <source>
        <dbReference type="ARBA" id="ARBA00023288"/>
    </source>
</evidence>
<dbReference type="Gene3D" id="3.30.300.210">
    <property type="entry name" value="Nutrient germinant receptor protein C, domain 3"/>
    <property type="match status" value="1"/>
</dbReference>
<dbReference type="EMBL" id="JBHSED010000034">
    <property type="protein sequence ID" value="MFC4304820.1"/>
    <property type="molecule type" value="Genomic_DNA"/>
</dbReference>
<comment type="caution">
    <text evidence="10">The sequence shown here is derived from an EMBL/GenBank/DDBJ whole genome shotgun (WGS) entry which is preliminary data.</text>
</comment>
<dbReference type="InterPro" id="IPR057336">
    <property type="entry name" value="GerAC_N"/>
</dbReference>
<keyword evidence="7" id="KW-0449">Lipoprotein</keyword>
<keyword evidence="4" id="KW-0732">Signal</keyword>
<dbReference type="Proteomes" id="UP001595755">
    <property type="component" value="Unassembled WGS sequence"/>
</dbReference>
<evidence type="ECO:0000256" key="3">
    <source>
        <dbReference type="ARBA" id="ARBA00022544"/>
    </source>
</evidence>
<dbReference type="NCBIfam" id="TIGR02887">
    <property type="entry name" value="spore_ger_x_C"/>
    <property type="match status" value="1"/>
</dbReference>
<sequence length="380" mass="42176">MKGRRWIWGTVAALALLSSGCKGNVELNELHIVHAVAVDVGKKGGVRVSAEISELTTGGQQPKGMQNRTFLLTGEGKTLFEAARYILDKSDRTLLWGQTSVIIISKAAASRDFDKQIESIRRFRQFRNTTMLFMIDGTASEVLEVAMPNSAISGQALRGLSEGGESTALTTQTTLLDIYRDQINKYRDILVPSVNISKKERGAKSWMLQTVGFFAFSDNKLAGYMGVKESKGYMRAANLMRGAVEEVACGGASSRTVTFENTISKSRITAKLDKDGAPVAHIEIDADLNLVGIPCEDTDVTPGDIADWEKRLNAEIESEVEDFLAASQRRKTDLLGIGENLHRRHPKQWSRVKERWAELYPTCRFTVRVRTRIDHTNFTT</sequence>
<dbReference type="PANTHER" id="PTHR35789:SF1">
    <property type="entry name" value="SPORE GERMINATION PROTEIN B3"/>
    <property type="match status" value="1"/>
</dbReference>
<keyword evidence="5" id="KW-0472">Membrane</keyword>
<dbReference type="InterPro" id="IPR008844">
    <property type="entry name" value="Spore_GerAC-like"/>
</dbReference>
<dbReference type="Pfam" id="PF25198">
    <property type="entry name" value="Spore_GerAC_N"/>
    <property type="match status" value="1"/>
</dbReference>
<gene>
    <name evidence="10" type="ORF">ACFO1S_15425</name>
</gene>
<keyword evidence="3" id="KW-0309">Germination</keyword>
<evidence type="ECO:0000313" key="11">
    <source>
        <dbReference type="Proteomes" id="UP001595755"/>
    </source>
</evidence>
<evidence type="ECO:0000256" key="5">
    <source>
        <dbReference type="ARBA" id="ARBA00023136"/>
    </source>
</evidence>
<evidence type="ECO:0000256" key="6">
    <source>
        <dbReference type="ARBA" id="ARBA00023139"/>
    </source>
</evidence>
<feature type="domain" description="Spore germination protein N-terminal" evidence="9">
    <location>
        <begin position="25"/>
        <end position="195"/>
    </location>
</feature>
<organism evidence="10 11">
    <name type="scientific">Cohnella boryungensis</name>
    <dbReference type="NCBI Taxonomy" id="768479"/>
    <lineage>
        <taxon>Bacteria</taxon>
        <taxon>Bacillati</taxon>
        <taxon>Bacillota</taxon>
        <taxon>Bacilli</taxon>
        <taxon>Bacillales</taxon>
        <taxon>Paenibacillaceae</taxon>
        <taxon>Cohnella</taxon>
    </lineage>
</organism>
<proteinExistence type="inferred from homology"/>
<name>A0ABV8SC61_9BACL</name>
<dbReference type="InterPro" id="IPR046953">
    <property type="entry name" value="Spore_GerAC-like_C"/>
</dbReference>
<accession>A0ABV8SC61</accession>
<dbReference type="RefSeq" id="WP_204604801.1">
    <property type="nucleotide sequence ID" value="NZ_JBHSED010000034.1"/>
</dbReference>
<comment type="subcellular location">
    <subcellularLocation>
        <location evidence="1">Membrane</location>
        <topology evidence="1">Lipid-anchor</topology>
    </subcellularLocation>
</comment>
<feature type="domain" description="Spore germination GerAC-like C-terminal" evidence="8">
    <location>
        <begin position="214"/>
        <end position="376"/>
    </location>
</feature>
<keyword evidence="6" id="KW-0564">Palmitate</keyword>
<dbReference type="Pfam" id="PF05504">
    <property type="entry name" value="Spore_GerAC"/>
    <property type="match status" value="1"/>
</dbReference>
<dbReference type="PANTHER" id="PTHR35789">
    <property type="entry name" value="SPORE GERMINATION PROTEIN B3"/>
    <property type="match status" value="1"/>
</dbReference>
<protein>
    <submittedName>
        <fullName evidence="10">Ger(X)C family spore germination protein</fullName>
    </submittedName>
</protein>
<evidence type="ECO:0000256" key="4">
    <source>
        <dbReference type="ARBA" id="ARBA00022729"/>
    </source>
</evidence>
<evidence type="ECO:0000259" key="8">
    <source>
        <dbReference type="Pfam" id="PF05504"/>
    </source>
</evidence>